<feature type="chain" id="PRO_5022016762" evidence="8">
    <location>
        <begin position="24"/>
        <end position="701"/>
    </location>
</feature>
<protein>
    <submittedName>
        <fullName evidence="11">M13 family metallopeptidase</fullName>
    </submittedName>
</protein>
<dbReference type="CDD" id="cd08662">
    <property type="entry name" value="M13"/>
    <property type="match status" value="1"/>
</dbReference>
<dbReference type="Pfam" id="PF01431">
    <property type="entry name" value="Peptidase_M13"/>
    <property type="match status" value="1"/>
</dbReference>
<comment type="similarity">
    <text evidence="2">Belongs to the peptidase M13 family.</text>
</comment>
<keyword evidence="7" id="KW-0482">Metalloprotease</keyword>
<sequence>MKTNILKLSVLSAIAFGSLTACKDEAKKETAEVAVKEEVVPGINLDYIDNSVKASDDFFKHVNGNWLKNNAIPDDRTRWGSFDELRQKTDEDVLAILKAAMSDDKDLEKIDVLPGSDQEKAVFLYETIMDTVARNKAGIEPLKPILAKIDAIENVKDLEAYLIEMEPKGGAGFFGFRVGADAKDSNKNVANLGPGRLGLPDRDYYVKDDADSKEKRAQYVAHITKMLQFLGDTEAAANEQAKQILAFETSLAEPKMDKVELRDRRKTYNPTAVTDLQTMAPILDWKAYFDGIGAKDLDTVVVSQPKYIKALQSILAKGNVNDWKAYLRWTALNGASGALSDEIEYADWEFYSKTLRGAKKQRPREERALQTVNRTVGEALGKLYVDKKFPAEAKVKAEEMIANVILAFEHRISNLSWMSEDTKAKAIEKLKATNVKIAYPDKWKDYSALEITGTEDGGTYLQNMQNARAWNFQDDIDKLGKPVDKTEWGMAPQTVNAYFNPSYNEIVFPAAILQPPFYNYQADDAVNYGGIGAVIGHEISHSFDDSGSRYDKDGNLNNWWTDKDLEEFTKLGKALADQYSAIEVLPDTYINGDFTLGENIGDLGGVNAAYDALQMSMKKNGRPEDIDGFTPEQRFFMSWSTVWRSLSREDALKNQIKTDPHSPGMNRAVQPLLNVDAFYEAFDIKEGDNMYIAPENRVKIW</sequence>
<dbReference type="GO" id="GO:0016485">
    <property type="term" value="P:protein processing"/>
    <property type="evidence" value="ECO:0007669"/>
    <property type="project" value="TreeGrafter"/>
</dbReference>
<dbReference type="PRINTS" id="PR00786">
    <property type="entry name" value="NEPRILYSIN"/>
</dbReference>
<dbReference type="SUPFAM" id="SSF55486">
    <property type="entry name" value="Metalloproteases ('zincins'), catalytic domain"/>
    <property type="match status" value="1"/>
</dbReference>
<evidence type="ECO:0000313" key="12">
    <source>
        <dbReference type="Proteomes" id="UP000319209"/>
    </source>
</evidence>
<dbReference type="PROSITE" id="PS51257">
    <property type="entry name" value="PROKAR_LIPOPROTEIN"/>
    <property type="match status" value="1"/>
</dbReference>
<dbReference type="GO" id="GO:0005886">
    <property type="term" value="C:plasma membrane"/>
    <property type="evidence" value="ECO:0007669"/>
    <property type="project" value="TreeGrafter"/>
</dbReference>
<keyword evidence="3" id="KW-0645">Protease</keyword>
<gene>
    <name evidence="11" type="ORF">FNB79_05240</name>
</gene>
<dbReference type="Pfam" id="PF05649">
    <property type="entry name" value="Peptidase_M13_N"/>
    <property type="match status" value="1"/>
</dbReference>
<evidence type="ECO:0000313" key="11">
    <source>
        <dbReference type="EMBL" id="QDO93404.1"/>
    </source>
</evidence>
<evidence type="ECO:0000256" key="5">
    <source>
        <dbReference type="ARBA" id="ARBA00022801"/>
    </source>
</evidence>
<evidence type="ECO:0000256" key="4">
    <source>
        <dbReference type="ARBA" id="ARBA00022723"/>
    </source>
</evidence>
<evidence type="ECO:0000259" key="9">
    <source>
        <dbReference type="Pfam" id="PF01431"/>
    </source>
</evidence>
<dbReference type="PROSITE" id="PS51885">
    <property type="entry name" value="NEPRILYSIN"/>
    <property type="match status" value="1"/>
</dbReference>
<dbReference type="OrthoDB" id="9775677at2"/>
<feature type="domain" description="Peptidase M13 C-terminal" evidence="9">
    <location>
        <begin position="496"/>
        <end position="698"/>
    </location>
</feature>
<dbReference type="InterPro" id="IPR008753">
    <property type="entry name" value="Peptidase_M13_N"/>
</dbReference>
<evidence type="ECO:0000256" key="8">
    <source>
        <dbReference type="SAM" id="SignalP"/>
    </source>
</evidence>
<evidence type="ECO:0000256" key="6">
    <source>
        <dbReference type="ARBA" id="ARBA00022833"/>
    </source>
</evidence>
<dbReference type="InterPro" id="IPR042089">
    <property type="entry name" value="Peptidase_M13_dom_2"/>
</dbReference>
<accession>A0A516GPF4</accession>
<keyword evidence="8" id="KW-0732">Signal</keyword>
<dbReference type="GO" id="GO:0046872">
    <property type="term" value="F:metal ion binding"/>
    <property type="evidence" value="ECO:0007669"/>
    <property type="project" value="UniProtKB-KW"/>
</dbReference>
<dbReference type="KEGG" id="fop:FNB79_05240"/>
<evidence type="ECO:0000256" key="7">
    <source>
        <dbReference type="ARBA" id="ARBA00023049"/>
    </source>
</evidence>
<dbReference type="GO" id="GO:0004222">
    <property type="term" value="F:metalloendopeptidase activity"/>
    <property type="evidence" value="ECO:0007669"/>
    <property type="project" value="InterPro"/>
</dbReference>
<dbReference type="InterPro" id="IPR018497">
    <property type="entry name" value="Peptidase_M13_C"/>
</dbReference>
<name>A0A516GPF4_9FLAO</name>
<feature type="signal peptide" evidence="8">
    <location>
        <begin position="1"/>
        <end position="23"/>
    </location>
</feature>
<dbReference type="PANTHER" id="PTHR11733">
    <property type="entry name" value="ZINC METALLOPROTEASE FAMILY M13 NEPRILYSIN-RELATED"/>
    <property type="match status" value="1"/>
</dbReference>
<evidence type="ECO:0000256" key="3">
    <source>
        <dbReference type="ARBA" id="ARBA00022670"/>
    </source>
</evidence>
<feature type="domain" description="Peptidase M13 N-terminal" evidence="10">
    <location>
        <begin position="56"/>
        <end position="440"/>
    </location>
</feature>
<organism evidence="11 12">
    <name type="scientific">Formosa sediminum</name>
    <dbReference type="NCBI Taxonomy" id="2594004"/>
    <lineage>
        <taxon>Bacteria</taxon>
        <taxon>Pseudomonadati</taxon>
        <taxon>Bacteroidota</taxon>
        <taxon>Flavobacteriia</taxon>
        <taxon>Flavobacteriales</taxon>
        <taxon>Flavobacteriaceae</taxon>
        <taxon>Formosa</taxon>
    </lineage>
</organism>
<dbReference type="EMBL" id="CP041637">
    <property type="protein sequence ID" value="QDO93404.1"/>
    <property type="molecule type" value="Genomic_DNA"/>
</dbReference>
<proteinExistence type="inferred from homology"/>
<keyword evidence="4" id="KW-0479">Metal-binding</keyword>
<dbReference type="RefSeq" id="WP_143380308.1">
    <property type="nucleotide sequence ID" value="NZ_CP041637.1"/>
</dbReference>
<dbReference type="Gene3D" id="1.10.1380.10">
    <property type="entry name" value="Neutral endopeptidase , domain2"/>
    <property type="match status" value="1"/>
</dbReference>
<evidence type="ECO:0000256" key="1">
    <source>
        <dbReference type="ARBA" id="ARBA00001947"/>
    </source>
</evidence>
<dbReference type="Proteomes" id="UP000319209">
    <property type="component" value="Chromosome"/>
</dbReference>
<dbReference type="InterPro" id="IPR024079">
    <property type="entry name" value="MetalloPept_cat_dom_sf"/>
</dbReference>
<comment type="cofactor">
    <cofactor evidence="1">
        <name>Zn(2+)</name>
        <dbReference type="ChEBI" id="CHEBI:29105"/>
    </cofactor>
</comment>
<dbReference type="InterPro" id="IPR000718">
    <property type="entry name" value="Peptidase_M13"/>
</dbReference>
<dbReference type="PANTHER" id="PTHR11733:SF167">
    <property type="entry name" value="FI17812P1-RELATED"/>
    <property type="match status" value="1"/>
</dbReference>
<reference evidence="11 12" key="1">
    <citation type="submission" date="2019-07" db="EMBL/GenBank/DDBJ databases">
        <title>Genome sequencing for Formosa sp. PS13.</title>
        <authorList>
            <person name="Park S.-J."/>
        </authorList>
    </citation>
    <scope>NUCLEOTIDE SEQUENCE [LARGE SCALE GENOMIC DNA]</scope>
    <source>
        <strain evidence="11 12">PS13</strain>
    </source>
</reference>
<evidence type="ECO:0000259" key="10">
    <source>
        <dbReference type="Pfam" id="PF05649"/>
    </source>
</evidence>
<evidence type="ECO:0000256" key="2">
    <source>
        <dbReference type="ARBA" id="ARBA00007357"/>
    </source>
</evidence>
<keyword evidence="12" id="KW-1185">Reference proteome</keyword>
<keyword evidence="5" id="KW-0378">Hydrolase</keyword>
<keyword evidence="6" id="KW-0862">Zinc</keyword>
<dbReference type="Gene3D" id="3.40.390.10">
    <property type="entry name" value="Collagenase (Catalytic Domain)"/>
    <property type="match status" value="1"/>
</dbReference>
<dbReference type="AlphaFoldDB" id="A0A516GPF4"/>